<dbReference type="PANTHER" id="PTHR34698:SF2">
    <property type="entry name" value="5-OXOPROLINASE SUBUNIT B"/>
    <property type="match status" value="1"/>
</dbReference>
<protein>
    <submittedName>
        <fullName evidence="5">5-oxoprolinase subunit PxpB</fullName>
        <ecNumber evidence="5">3.5.2.9</ecNumber>
    </submittedName>
</protein>
<dbReference type="Proteomes" id="UP001596047">
    <property type="component" value="Unassembled WGS sequence"/>
</dbReference>
<keyword evidence="3" id="KW-0067">ATP-binding</keyword>
<keyword evidence="6" id="KW-1185">Reference proteome</keyword>
<name>A0ABW0VQU5_9BACL</name>
<evidence type="ECO:0000256" key="2">
    <source>
        <dbReference type="ARBA" id="ARBA00022801"/>
    </source>
</evidence>
<dbReference type="InterPro" id="IPR003833">
    <property type="entry name" value="CT_C_D"/>
</dbReference>
<keyword evidence="1" id="KW-0547">Nucleotide-binding</keyword>
<evidence type="ECO:0000313" key="6">
    <source>
        <dbReference type="Proteomes" id="UP001596047"/>
    </source>
</evidence>
<evidence type="ECO:0000256" key="1">
    <source>
        <dbReference type="ARBA" id="ARBA00022741"/>
    </source>
</evidence>
<keyword evidence="2 5" id="KW-0378">Hydrolase</keyword>
<comment type="caution">
    <text evidence="5">The sequence shown here is derived from an EMBL/GenBank/DDBJ whole genome shotgun (WGS) entry which is preliminary data.</text>
</comment>
<dbReference type="SUPFAM" id="SSF50891">
    <property type="entry name" value="Cyclophilin-like"/>
    <property type="match status" value="1"/>
</dbReference>
<dbReference type="InterPro" id="IPR010016">
    <property type="entry name" value="PxpB"/>
</dbReference>
<dbReference type="InterPro" id="IPR029000">
    <property type="entry name" value="Cyclophilin-like_dom_sf"/>
</dbReference>
<dbReference type="SMART" id="SM00796">
    <property type="entry name" value="AHS1"/>
    <property type="match status" value="1"/>
</dbReference>
<accession>A0ABW0VQU5</accession>
<dbReference type="Gene3D" id="3.30.1360.40">
    <property type="match status" value="1"/>
</dbReference>
<dbReference type="GO" id="GO:0017168">
    <property type="term" value="F:5-oxoprolinase (ATP-hydrolyzing) activity"/>
    <property type="evidence" value="ECO:0007669"/>
    <property type="project" value="UniProtKB-EC"/>
</dbReference>
<gene>
    <name evidence="5" type="primary">pxpB</name>
    <name evidence="5" type="ORF">ACFPYJ_03305</name>
</gene>
<sequence>MNPIHGIGMSISPLGDRALSIRLSASPEKSLWRFTADLADRLRAADQSWIIDVIPAYSTVTVVYDPLRLLRYRSSEELQQGGDALPYERAAVYVQALLNHYTGDPAMNEARVVDVPVCYGGEYGPDLKEASERAGLSEADFAARHAGGHYLVAMIGFMPGFPYLTGLPQELSQPRRSSPRSYVPAGSVGIAGGQTGIYPLATPGGWQIIGRTPILLFDSQREQPSLLQAGDRLRFVPIDTQRMKKWGET</sequence>
<dbReference type="Pfam" id="PF02682">
    <property type="entry name" value="CT_C_D"/>
    <property type="match status" value="1"/>
</dbReference>
<evidence type="ECO:0000259" key="4">
    <source>
        <dbReference type="SMART" id="SM00796"/>
    </source>
</evidence>
<dbReference type="EC" id="3.5.2.9" evidence="5"/>
<dbReference type="NCBIfam" id="TIGR00370">
    <property type="entry name" value="5-oxoprolinase subunit PxpB"/>
    <property type="match status" value="1"/>
</dbReference>
<organism evidence="5 6">
    <name type="scientific">Paenibacillus solisilvae</name>
    <dbReference type="NCBI Taxonomy" id="2486751"/>
    <lineage>
        <taxon>Bacteria</taxon>
        <taxon>Bacillati</taxon>
        <taxon>Bacillota</taxon>
        <taxon>Bacilli</taxon>
        <taxon>Bacillales</taxon>
        <taxon>Paenibacillaceae</taxon>
        <taxon>Paenibacillus</taxon>
    </lineage>
</organism>
<dbReference type="Gene3D" id="2.40.100.10">
    <property type="entry name" value="Cyclophilin-like"/>
    <property type="match status" value="1"/>
</dbReference>
<dbReference type="EMBL" id="JBHSOW010000015">
    <property type="protein sequence ID" value="MFC5648156.1"/>
    <property type="molecule type" value="Genomic_DNA"/>
</dbReference>
<dbReference type="PANTHER" id="PTHR34698">
    <property type="entry name" value="5-OXOPROLINASE SUBUNIT B"/>
    <property type="match status" value="1"/>
</dbReference>
<dbReference type="SUPFAM" id="SSF160467">
    <property type="entry name" value="PH0987 N-terminal domain-like"/>
    <property type="match status" value="1"/>
</dbReference>
<evidence type="ECO:0000313" key="5">
    <source>
        <dbReference type="EMBL" id="MFC5648156.1"/>
    </source>
</evidence>
<evidence type="ECO:0000256" key="3">
    <source>
        <dbReference type="ARBA" id="ARBA00022840"/>
    </source>
</evidence>
<dbReference type="RefSeq" id="WP_379186614.1">
    <property type="nucleotide sequence ID" value="NZ_JBHSOW010000015.1"/>
</dbReference>
<feature type="domain" description="Carboxyltransferase" evidence="4">
    <location>
        <begin position="9"/>
        <end position="227"/>
    </location>
</feature>
<reference evidence="6" key="1">
    <citation type="journal article" date="2019" name="Int. J. Syst. Evol. Microbiol.">
        <title>The Global Catalogue of Microorganisms (GCM) 10K type strain sequencing project: providing services to taxonomists for standard genome sequencing and annotation.</title>
        <authorList>
            <consortium name="The Broad Institute Genomics Platform"/>
            <consortium name="The Broad Institute Genome Sequencing Center for Infectious Disease"/>
            <person name="Wu L."/>
            <person name="Ma J."/>
        </authorList>
    </citation>
    <scope>NUCLEOTIDE SEQUENCE [LARGE SCALE GENOMIC DNA]</scope>
    <source>
        <strain evidence="6">CGMCC 1.3240</strain>
    </source>
</reference>
<proteinExistence type="predicted"/>